<dbReference type="OrthoDB" id="2229600at2"/>
<protein>
    <recommendedName>
        <fullName evidence="3">DNA-packaging protein</fullName>
    </recommendedName>
</protein>
<dbReference type="RefSeq" id="WP_049680562.1">
    <property type="nucleotide sequence ID" value="NZ_LFZW01000001.1"/>
</dbReference>
<sequence>MRDNILAIIKRRLKLSDDSLDDLIMDYIEQIEWKIKLYCNVSEIPEALKFVWASMVIDILRIEHPNEEAIAANVSEAINSVKLGDTTIGYGNKGNEVTSTSKRSMDDIVLNYSPELNRFRRLKSL</sequence>
<dbReference type="Pfam" id="PF05135">
    <property type="entry name" value="Phage_connect_1"/>
    <property type="match status" value="1"/>
</dbReference>
<evidence type="ECO:0008006" key="3">
    <source>
        <dbReference type="Google" id="ProtNLM"/>
    </source>
</evidence>
<dbReference type="EMBL" id="LFZW01000001">
    <property type="protein sequence ID" value="KMY49229.1"/>
    <property type="molecule type" value="Genomic_DNA"/>
</dbReference>
<proteinExistence type="predicted"/>
<keyword evidence="2" id="KW-1185">Reference proteome</keyword>
<evidence type="ECO:0000313" key="1">
    <source>
        <dbReference type="EMBL" id="KMY49229.1"/>
    </source>
</evidence>
<dbReference type="Proteomes" id="UP000037146">
    <property type="component" value="Unassembled WGS sequence"/>
</dbReference>
<gene>
    <name evidence="1" type="ORF">AC625_06585</name>
</gene>
<dbReference type="AlphaFoldDB" id="A0A0K9GRA6"/>
<comment type="caution">
    <text evidence="1">The sequence shown here is derived from an EMBL/GenBank/DDBJ whole genome shotgun (WGS) entry which is preliminary data.</text>
</comment>
<evidence type="ECO:0000313" key="2">
    <source>
        <dbReference type="Proteomes" id="UP000037146"/>
    </source>
</evidence>
<dbReference type="STRING" id="1679170.AC625_06585"/>
<organism evidence="1 2">
    <name type="scientific">Peribacillus loiseleuriae</name>
    <dbReference type="NCBI Taxonomy" id="1679170"/>
    <lineage>
        <taxon>Bacteria</taxon>
        <taxon>Bacillati</taxon>
        <taxon>Bacillota</taxon>
        <taxon>Bacilli</taxon>
        <taxon>Bacillales</taxon>
        <taxon>Bacillaceae</taxon>
        <taxon>Peribacillus</taxon>
    </lineage>
</organism>
<name>A0A0K9GRA6_9BACI</name>
<accession>A0A0K9GRA6</accession>
<dbReference type="InterPro" id="IPR021146">
    <property type="entry name" value="Phage_gp6-like_head-tail"/>
</dbReference>
<reference evidence="2" key="1">
    <citation type="submission" date="2015-07" db="EMBL/GenBank/DDBJ databases">
        <title>Genome sequencing project for genomic taxonomy and phylogenomics of Bacillus-like bacteria.</title>
        <authorList>
            <person name="Liu B."/>
            <person name="Wang J."/>
            <person name="Zhu Y."/>
            <person name="Liu G."/>
            <person name="Chen Q."/>
            <person name="Chen Z."/>
            <person name="Lan J."/>
            <person name="Che J."/>
            <person name="Ge C."/>
            <person name="Shi H."/>
            <person name="Pan Z."/>
            <person name="Liu X."/>
        </authorList>
    </citation>
    <scope>NUCLEOTIDE SEQUENCE [LARGE SCALE GENOMIC DNA]</scope>
    <source>
        <strain evidence="2">FJAT-27997</strain>
    </source>
</reference>
<dbReference type="PATRIC" id="fig|1679170.3.peg.1417"/>